<reference evidence="1" key="1">
    <citation type="submission" date="2014-11" db="EMBL/GenBank/DDBJ databases">
        <authorList>
            <person name="Amaro Gonzalez C."/>
        </authorList>
    </citation>
    <scope>NUCLEOTIDE SEQUENCE</scope>
</reference>
<sequence>MVNRDNLLVLMFVSCTTKELPRPPSITSVRFLPWMFIYLPH</sequence>
<dbReference type="EMBL" id="GBXM01041129">
    <property type="protein sequence ID" value="JAH67448.1"/>
    <property type="molecule type" value="Transcribed_RNA"/>
</dbReference>
<protein>
    <submittedName>
        <fullName evidence="1">Uncharacterized protein</fullName>
    </submittedName>
</protein>
<accession>A0A0E9UR64</accession>
<evidence type="ECO:0000313" key="1">
    <source>
        <dbReference type="EMBL" id="JAH67448.1"/>
    </source>
</evidence>
<reference evidence="1" key="2">
    <citation type="journal article" date="2015" name="Fish Shellfish Immunol.">
        <title>Early steps in the European eel (Anguilla anguilla)-Vibrio vulnificus interaction in the gills: Role of the RtxA13 toxin.</title>
        <authorList>
            <person name="Callol A."/>
            <person name="Pajuelo D."/>
            <person name="Ebbesson L."/>
            <person name="Teles M."/>
            <person name="MacKenzie S."/>
            <person name="Amaro C."/>
        </authorList>
    </citation>
    <scope>NUCLEOTIDE SEQUENCE</scope>
</reference>
<proteinExistence type="predicted"/>
<name>A0A0E9UR64_ANGAN</name>
<dbReference type="AlphaFoldDB" id="A0A0E9UR64"/>
<organism evidence="1">
    <name type="scientific">Anguilla anguilla</name>
    <name type="common">European freshwater eel</name>
    <name type="synonym">Muraena anguilla</name>
    <dbReference type="NCBI Taxonomy" id="7936"/>
    <lineage>
        <taxon>Eukaryota</taxon>
        <taxon>Metazoa</taxon>
        <taxon>Chordata</taxon>
        <taxon>Craniata</taxon>
        <taxon>Vertebrata</taxon>
        <taxon>Euteleostomi</taxon>
        <taxon>Actinopterygii</taxon>
        <taxon>Neopterygii</taxon>
        <taxon>Teleostei</taxon>
        <taxon>Anguilliformes</taxon>
        <taxon>Anguillidae</taxon>
        <taxon>Anguilla</taxon>
    </lineage>
</organism>